<organism evidence="1">
    <name type="scientific">Candidatus Methanogaster sp. ANME-2c ERB4</name>
    <dbReference type="NCBI Taxonomy" id="2759911"/>
    <lineage>
        <taxon>Archaea</taxon>
        <taxon>Methanobacteriati</taxon>
        <taxon>Methanobacteriota</taxon>
        <taxon>Stenosarchaea group</taxon>
        <taxon>Methanomicrobia</taxon>
        <taxon>Methanosarcinales</taxon>
        <taxon>ANME-2 cluster</taxon>
        <taxon>Candidatus Methanogasteraceae</taxon>
        <taxon>Candidatus Methanogaster</taxon>
    </lineage>
</organism>
<sequence length="91" mass="9658">MLCVFRRRRAGRRGICVAVPRADAPPVGAGTWKGVERGRAEACVQAAGGCGGDAPSQAIRRGGAVAATMSPPLNFWLMQLHFRKHKSDQSA</sequence>
<proteinExistence type="predicted"/>
<reference evidence="1" key="1">
    <citation type="submission" date="2020-06" db="EMBL/GenBank/DDBJ databases">
        <title>Unique genomic features of the anaerobic methanotrophic archaea.</title>
        <authorList>
            <person name="Chadwick G.L."/>
            <person name="Skennerton C.T."/>
            <person name="Laso-Perez R."/>
            <person name="Leu A.O."/>
            <person name="Speth D.R."/>
            <person name="Yu H."/>
            <person name="Morgan-Lang C."/>
            <person name="Hatzenpichler R."/>
            <person name="Goudeau D."/>
            <person name="Malmstrom R."/>
            <person name="Brazelton W.J."/>
            <person name="Woyke T."/>
            <person name="Hallam S.J."/>
            <person name="Tyson G.W."/>
            <person name="Wegener G."/>
            <person name="Boetius A."/>
            <person name="Orphan V."/>
        </authorList>
    </citation>
    <scope>NUCLEOTIDE SEQUENCE</scope>
</reference>
<gene>
    <name evidence="1" type="ORF">FLPANLNF_00020</name>
</gene>
<name>A0A7G9YHB7_9EURY</name>
<accession>A0A7G9YHB7</accession>
<protein>
    <submittedName>
        <fullName evidence="1">Uncharacterized protein</fullName>
    </submittedName>
</protein>
<evidence type="ECO:0000313" key="1">
    <source>
        <dbReference type="EMBL" id="QNO47401.1"/>
    </source>
</evidence>
<dbReference type="EMBL" id="MT631261">
    <property type="protein sequence ID" value="QNO47401.1"/>
    <property type="molecule type" value="Genomic_DNA"/>
</dbReference>
<dbReference type="AlphaFoldDB" id="A0A7G9YHB7"/>